<dbReference type="EMBL" id="JACOPF010000002">
    <property type="protein sequence ID" value="MBC5689381.1"/>
    <property type="molecule type" value="Genomic_DNA"/>
</dbReference>
<dbReference type="Proteomes" id="UP000652477">
    <property type="component" value="Unassembled WGS sequence"/>
</dbReference>
<evidence type="ECO:0000259" key="2">
    <source>
        <dbReference type="PROSITE" id="PS50887"/>
    </source>
</evidence>
<protein>
    <submittedName>
        <fullName evidence="3">EAL domain-containing protein</fullName>
    </submittedName>
</protein>
<dbReference type="SMART" id="SM00267">
    <property type="entry name" value="GGDEF"/>
    <property type="match status" value="1"/>
</dbReference>
<dbReference type="InterPro" id="IPR000160">
    <property type="entry name" value="GGDEF_dom"/>
</dbReference>
<evidence type="ECO:0000313" key="3">
    <source>
        <dbReference type="EMBL" id="MBC5689381.1"/>
    </source>
</evidence>
<dbReference type="InterPro" id="IPR043128">
    <property type="entry name" value="Rev_trsase/Diguanyl_cyclase"/>
</dbReference>
<dbReference type="CDD" id="cd01948">
    <property type="entry name" value="EAL"/>
    <property type="match status" value="1"/>
</dbReference>
<dbReference type="InterPro" id="IPR013655">
    <property type="entry name" value="PAS_fold_3"/>
</dbReference>
<feature type="domain" description="GGDEF" evidence="2">
    <location>
        <begin position="315"/>
        <end position="441"/>
    </location>
</feature>
<dbReference type="InterPro" id="IPR001633">
    <property type="entry name" value="EAL_dom"/>
</dbReference>
<dbReference type="AlphaFoldDB" id="A0A923LIN6"/>
<dbReference type="Gene3D" id="3.30.450.40">
    <property type="match status" value="1"/>
</dbReference>
<dbReference type="PROSITE" id="PS50883">
    <property type="entry name" value="EAL"/>
    <property type="match status" value="1"/>
</dbReference>
<dbReference type="InterPro" id="IPR029787">
    <property type="entry name" value="Nucleotide_cyclase"/>
</dbReference>
<dbReference type="PANTHER" id="PTHR33121">
    <property type="entry name" value="CYCLIC DI-GMP PHOSPHODIESTERASE PDEF"/>
    <property type="match status" value="1"/>
</dbReference>
<accession>A0A923LIN6</accession>
<feature type="domain" description="EAL" evidence="1">
    <location>
        <begin position="738"/>
        <end position="992"/>
    </location>
</feature>
<dbReference type="Gene3D" id="3.20.20.450">
    <property type="entry name" value="EAL domain"/>
    <property type="match status" value="1"/>
</dbReference>
<evidence type="ECO:0000259" key="1">
    <source>
        <dbReference type="PROSITE" id="PS50883"/>
    </source>
</evidence>
<dbReference type="CDD" id="cd01949">
    <property type="entry name" value="GGDEF"/>
    <property type="match status" value="1"/>
</dbReference>
<dbReference type="InterPro" id="IPR035965">
    <property type="entry name" value="PAS-like_dom_sf"/>
</dbReference>
<dbReference type="NCBIfam" id="TIGR00254">
    <property type="entry name" value="GGDEF"/>
    <property type="match status" value="1"/>
</dbReference>
<proteinExistence type="predicted"/>
<organism evidence="3 4">
    <name type="scientific">Mediterraneibacter hominis</name>
    <dbReference type="NCBI Taxonomy" id="2763054"/>
    <lineage>
        <taxon>Bacteria</taxon>
        <taxon>Bacillati</taxon>
        <taxon>Bacillota</taxon>
        <taxon>Clostridia</taxon>
        <taxon>Lachnospirales</taxon>
        <taxon>Lachnospiraceae</taxon>
        <taxon>Mediterraneibacter</taxon>
    </lineage>
</organism>
<dbReference type="SUPFAM" id="SSF55781">
    <property type="entry name" value="GAF domain-like"/>
    <property type="match status" value="1"/>
</dbReference>
<dbReference type="RefSeq" id="WP_186876053.1">
    <property type="nucleotide sequence ID" value="NZ_JACOPF010000002.1"/>
</dbReference>
<dbReference type="SUPFAM" id="SSF141868">
    <property type="entry name" value="EAL domain-like"/>
    <property type="match status" value="1"/>
</dbReference>
<dbReference type="InterPro" id="IPR035919">
    <property type="entry name" value="EAL_sf"/>
</dbReference>
<evidence type="ECO:0000313" key="4">
    <source>
        <dbReference type="Proteomes" id="UP000652477"/>
    </source>
</evidence>
<dbReference type="Pfam" id="PF08447">
    <property type="entry name" value="PAS_3"/>
    <property type="match status" value="1"/>
</dbReference>
<reference evidence="3" key="1">
    <citation type="submission" date="2020-08" db="EMBL/GenBank/DDBJ databases">
        <title>Genome public.</title>
        <authorList>
            <person name="Liu C."/>
            <person name="Sun Q."/>
        </authorList>
    </citation>
    <scope>NUCLEOTIDE SEQUENCE</scope>
    <source>
        <strain evidence="3">NSJ-55</strain>
    </source>
</reference>
<dbReference type="PANTHER" id="PTHR33121:SF70">
    <property type="entry name" value="SIGNALING PROTEIN YKOW"/>
    <property type="match status" value="1"/>
</dbReference>
<keyword evidence="4" id="KW-1185">Reference proteome</keyword>
<sequence>MQTTPPWMFFEELNTSVYVTDIETYELVYMNRYAKELYAIQSDEEYKNKKCYQILYDYPLPCSFCRNSQIKKGEFLEWEHYNPVLGNSYLLKDTIFTFSGRNYHFHMAFAPHVQSADLEVPNPEAFINQCLLQTYSTDEPDESLNIVLNYMGLHLKCDCIYIYEYSANMLYETYSYTSPELPKDFKTFLSQHPDYYSLHWSNCREPVLIHADMITSHEDPELYELFQKVGIKALLLVPIIHAKHTVGLFVLENYTVDLPVIITSICRVMVHFIAYLISRRDLKERLEQVGYHDKLTNALNRHSLSESIERDLFIRPLGIVYCDIVNMKMLNDTQGHVKGDEVLISVSSILFNLFTVQRVYRIGGDEFLAVSENITKKEFQDKVQLLRQSFKQKHLEVSCGTSWSDNADKAFAILIDEADQEMYKDKQRTHRKQNSNTIESMTLQYFIQNCYFDNETFIKSITSRETVLYFFVGDMQKNLFYISDNMKEDLGFSNNLVYDFIALLENKIIAEDRQRYIDESRRIFSEKQTVFNIRYRILGKHNEVFWIHCQGILKWKDDNTVPLFFSGTMQRLKNESFMDGVSGMLNLSVAMDTLTTMCENPLPFLLIGFSLRDYAQINILLGHKKGNELLHQICSQIEIHLGSAFLFFRLTGLYFMGITRSAPDLEQLAADLNRIVVSIYKEYNLHLVYPCAITFVHYPGDGKTASDLIEAVFTITKKAKRELNIPYLEYASIKDSFSQDIIFSIQQDITHNFRNFRIVVQPQVRTTTGEIVGGEVLLRWSYKGKNVPPSQFIPLLESTYLIIPVGKWVIEQAVLIYKKLSKIKPDIRLSINISYLQVIENSLFPFIRHTLDKHNVAGHNFVIELTETHFDKMPEYMEKFIEQCRESDISFAVDDFGTGYSSLQFLLKYPAELVKLDRSIIYETTHSRKKVDFLMSIIYACHRFDKEVCVEGVENIGEFDIVKAAQADYIQGYYFYKPLETDDFLSLFPPPHTHLVLTKN</sequence>
<dbReference type="Gene3D" id="3.30.70.270">
    <property type="match status" value="2"/>
</dbReference>
<gene>
    <name evidence="3" type="ORF">H8S37_10675</name>
</gene>
<dbReference type="SMART" id="SM00052">
    <property type="entry name" value="EAL"/>
    <property type="match status" value="1"/>
</dbReference>
<dbReference type="SUPFAM" id="SSF55785">
    <property type="entry name" value="PYP-like sensor domain (PAS domain)"/>
    <property type="match status" value="1"/>
</dbReference>
<name>A0A923LIN6_9FIRM</name>
<dbReference type="InterPro" id="IPR029016">
    <property type="entry name" value="GAF-like_dom_sf"/>
</dbReference>
<comment type="caution">
    <text evidence="3">The sequence shown here is derived from an EMBL/GenBank/DDBJ whole genome shotgun (WGS) entry which is preliminary data.</text>
</comment>
<dbReference type="Pfam" id="PF00563">
    <property type="entry name" value="EAL"/>
    <property type="match status" value="1"/>
</dbReference>
<dbReference type="Gene3D" id="3.30.450.20">
    <property type="entry name" value="PAS domain"/>
    <property type="match status" value="1"/>
</dbReference>
<dbReference type="SUPFAM" id="SSF55073">
    <property type="entry name" value="Nucleotide cyclase"/>
    <property type="match status" value="2"/>
</dbReference>
<dbReference type="Pfam" id="PF00990">
    <property type="entry name" value="GGDEF"/>
    <property type="match status" value="2"/>
</dbReference>
<dbReference type="InterPro" id="IPR050706">
    <property type="entry name" value="Cyclic-di-GMP_PDE-like"/>
</dbReference>
<dbReference type="GO" id="GO:0071111">
    <property type="term" value="F:cyclic-guanylate-specific phosphodiesterase activity"/>
    <property type="evidence" value="ECO:0007669"/>
    <property type="project" value="InterPro"/>
</dbReference>
<dbReference type="PROSITE" id="PS50887">
    <property type="entry name" value="GGDEF"/>
    <property type="match status" value="1"/>
</dbReference>